<comment type="caution">
    <text evidence="11">The sequence shown here is derived from an EMBL/GenBank/DDBJ whole genome shotgun (WGS) entry which is preliminary data.</text>
</comment>
<evidence type="ECO:0000313" key="11">
    <source>
        <dbReference type="EMBL" id="RLE51907.1"/>
    </source>
</evidence>
<keyword evidence="7" id="KW-0406">Ion transport</keyword>
<keyword evidence="3" id="KW-0813">Transport</keyword>
<dbReference type="SUPFAM" id="SSF161093">
    <property type="entry name" value="MgtE membrane domain-like"/>
    <property type="match status" value="2"/>
</dbReference>
<dbReference type="InterPro" id="IPR006667">
    <property type="entry name" value="SLC41_membr_dom"/>
</dbReference>
<proteinExistence type="inferred from homology"/>
<evidence type="ECO:0000256" key="8">
    <source>
        <dbReference type="ARBA" id="ARBA00023136"/>
    </source>
</evidence>
<dbReference type="EMBL" id="QMRA01000143">
    <property type="protein sequence ID" value="RLE51907.1"/>
    <property type="molecule type" value="Genomic_DNA"/>
</dbReference>
<feature type="transmembrane region" description="Helical" evidence="9">
    <location>
        <begin position="378"/>
        <end position="402"/>
    </location>
</feature>
<feature type="transmembrane region" description="Helical" evidence="9">
    <location>
        <begin position="126"/>
        <end position="153"/>
    </location>
</feature>
<keyword evidence="6 9" id="KW-1133">Transmembrane helix</keyword>
<feature type="transmembrane region" description="Helical" evidence="9">
    <location>
        <begin position="191"/>
        <end position="214"/>
    </location>
</feature>
<evidence type="ECO:0000256" key="6">
    <source>
        <dbReference type="ARBA" id="ARBA00022989"/>
    </source>
</evidence>
<reference evidence="11 12" key="1">
    <citation type="submission" date="2018-06" db="EMBL/GenBank/DDBJ databases">
        <title>Extensive metabolic versatility and redundancy in microbially diverse, dynamic hydrothermal sediments.</title>
        <authorList>
            <person name="Dombrowski N."/>
            <person name="Teske A."/>
            <person name="Baker B.J."/>
        </authorList>
    </citation>
    <scope>NUCLEOTIDE SEQUENCE [LARGE SCALE GENOMIC DNA]</scope>
    <source>
        <strain evidence="11">B20_G2</strain>
    </source>
</reference>
<dbReference type="Proteomes" id="UP000269499">
    <property type="component" value="Unassembled WGS sequence"/>
</dbReference>
<sequence length="405" mass="43591">MRLYTKRQRFWRTFTQSAIALAFSIGGMFSGRIISSFSHLFIALPWIIALYPSILTLRGDISGVLSGKLGTMIHTGQVNVSFTKNTPDFYALLRAIFMLTFIDSIGMGIFTFVVNLPAGHASARDLPYFIVAPLASCLLATMISMPITISTAFLSFKKGLDPDIIVYPVVATISDILVAACYAVTVHLTLAYYPASIIAIASPSLALFLILLYFSRHDFKLRVYASTLKEASPTILLTSFGGVIDGVILASFKYVLEARPEIIVVYPVLLNALGGFGSMVGSSTTTRLALGLIPPNLSSFKDITLDVASMQFASLMLHIVFGLSSYALCAATGIPVKLLSLISLCLLVGLLGSMAISALSFAIGVFAYKKGWDPDNFVIPLVSSVADIFGTVLIVLFIDVVLKST</sequence>
<accession>A0A497EXI9</accession>
<dbReference type="PANTHER" id="PTHR16228:SF7">
    <property type="entry name" value="SLC41A_MGTE INTEGRAL MEMBRANE DOMAIN-CONTAINING PROTEIN"/>
    <property type="match status" value="1"/>
</dbReference>
<dbReference type="InterPro" id="IPR045349">
    <property type="entry name" value="SLC41A1-3"/>
</dbReference>
<evidence type="ECO:0000256" key="2">
    <source>
        <dbReference type="ARBA" id="ARBA00009749"/>
    </source>
</evidence>
<feature type="transmembrane region" description="Helical" evidence="9">
    <location>
        <begin position="21"/>
        <end position="48"/>
    </location>
</feature>
<feature type="transmembrane region" description="Helical" evidence="9">
    <location>
        <begin position="268"/>
        <end position="290"/>
    </location>
</feature>
<evidence type="ECO:0000256" key="1">
    <source>
        <dbReference type="ARBA" id="ARBA00004141"/>
    </source>
</evidence>
<dbReference type="GO" id="GO:0008324">
    <property type="term" value="F:monoatomic cation transmembrane transporter activity"/>
    <property type="evidence" value="ECO:0007669"/>
    <property type="project" value="InterPro"/>
</dbReference>
<dbReference type="GO" id="GO:0016020">
    <property type="term" value="C:membrane"/>
    <property type="evidence" value="ECO:0007669"/>
    <property type="project" value="UniProtKB-SubCell"/>
</dbReference>
<feature type="transmembrane region" description="Helical" evidence="9">
    <location>
        <begin position="89"/>
        <end position="114"/>
    </location>
</feature>
<comment type="subcellular location">
    <subcellularLocation>
        <location evidence="1">Membrane</location>
        <topology evidence="1">Multi-pass membrane protein</topology>
    </subcellularLocation>
</comment>
<keyword evidence="4 9" id="KW-0812">Transmembrane</keyword>
<gene>
    <name evidence="11" type="ORF">DRJ26_05285</name>
</gene>
<dbReference type="AlphaFoldDB" id="A0A497EXI9"/>
<feature type="domain" description="SLC41A/MgtE integral membrane" evidence="10">
    <location>
        <begin position="267"/>
        <end position="396"/>
    </location>
</feature>
<comment type="similarity">
    <text evidence="2">Belongs to the SLC41A transporter family.</text>
</comment>
<name>A0A497EXI9_9CREN</name>
<evidence type="ECO:0000256" key="4">
    <source>
        <dbReference type="ARBA" id="ARBA00022692"/>
    </source>
</evidence>
<feature type="transmembrane region" description="Helical" evidence="9">
    <location>
        <begin position="310"/>
        <end position="329"/>
    </location>
</feature>
<evidence type="ECO:0000256" key="5">
    <source>
        <dbReference type="ARBA" id="ARBA00022842"/>
    </source>
</evidence>
<protein>
    <recommendedName>
        <fullName evidence="10">SLC41A/MgtE integral membrane domain-containing protein</fullName>
    </recommendedName>
</protein>
<dbReference type="Pfam" id="PF01769">
    <property type="entry name" value="MgtE"/>
    <property type="match status" value="2"/>
</dbReference>
<dbReference type="Gene3D" id="1.10.357.20">
    <property type="entry name" value="SLC41 divalent cation transporters, integral membrane domain"/>
    <property type="match status" value="2"/>
</dbReference>
<feature type="transmembrane region" description="Helical" evidence="9">
    <location>
        <begin position="341"/>
        <end position="366"/>
    </location>
</feature>
<feature type="transmembrane region" description="Helical" evidence="9">
    <location>
        <begin position="165"/>
        <end position="184"/>
    </location>
</feature>
<evidence type="ECO:0000259" key="10">
    <source>
        <dbReference type="Pfam" id="PF01769"/>
    </source>
</evidence>
<evidence type="ECO:0000313" key="12">
    <source>
        <dbReference type="Proteomes" id="UP000269499"/>
    </source>
</evidence>
<keyword evidence="5" id="KW-0460">Magnesium</keyword>
<evidence type="ECO:0000256" key="3">
    <source>
        <dbReference type="ARBA" id="ARBA00022448"/>
    </source>
</evidence>
<feature type="domain" description="SLC41A/MgtE integral membrane" evidence="10">
    <location>
        <begin position="52"/>
        <end position="184"/>
    </location>
</feature>
<dbReference type="PANTHER" id="PTHR16228">
    <property type="entry name" value="DIVALENT CATION TRANSPORTER SOLUTE CARRIER FAMILY 41"/>
    <property type="match status" value="1"/>
</dbReference>
<evidence type="ECO:0000256" key="9">
    <source>
        <dbReference type="SAM" id="Phobius"/>
    </source>
</evidence>
<keyword evidence="8 9" id="KW-0472">Membrane</keyword>
<evidence type="ECO:0000256" key="7">
    <source>
        <dbReference type="ARBA" id="ARBA00023065"/>
    </source>
</evidence>
<organism evidence="11 12">
    <name type="scientific">Thermoproteota archaeon</name>
    <dbReference type="NCBI Taxonomy" id="2056631"/>
    <lineage>
        <taxon>Archaea</taxon>
        <taxon>Thermoproteota</taxon>
    </lineage>
</organism>
<feature type="transmembrane region" description="Helical" evidence="9">
    <location>
        <begin position="234"/>
        <end position="256"/>
    </location>
</feature>
<dbReference type="InterPro" id="IPR036739">
    <property type="entry name" value="SLC41_membr_dom_sf"/>
</dbReference>